<comment type="similarity">
    <text evidence="1 2">Belongs to the YPI1 family.</text>
</comment>
<gene>
    <name evidence="4" type="ORF">HYPSUDRAFT_44002</name>
</gene>
<reference evidence="5" key="1">
    <citation type="submission" date="2014-04" db="EMBL/GenBank/DDBJ databases">
        <title>Evolutionary Origins and Diversification of the Mycorrhizal Mutualists.</title>
        <authorList>
            <consortium name="DOE Joint Genome Institute"/>
            <consortium name="Mycorrhizal Genomics Consortium"/>
            <person name="Kohler A."/>
            <person name="Kuo A."/>
            <person name="Nagy L.G."/>
            <person name="Floudas D."/>
            <person name="Copeland A."/>
            <person name="Barry K.W."/>
            <person name="Cichocki N."/>
            <person name="Veneault-Fourrey C."/>
            <person name="LaButti K."/>
            <person name="Lindquist E.A."/>
            <person name="Lipzen A."/>
            <person name="Lundell T."/>
            <person name="Morin E."/>
            <person name="Murat C."/>
            <person name="Riley R."/>
            <person name="Ohm R."/>
            <person name="Sun H."/>
            <person name="Tunlid A."/>
            <person name="Henrissat B."/>
            <person name="Grigoriev I.V."/>
            <person name="Hibbett D.S."/>
            <person name="Martin F."/>
        </authorList>
    </citation>
    <scope>NUCLEOTIDE SEQUENCE [LARGE SCALE GENOMIC DNA]</scope>
    <source>
        <strain evidence="5">FD-334 SS-4</strain>
    </source>
</reference>
<dbReference type="Proteomes" id="UP000054270">
    <property type="component" value="Unassembled WGS sequence"/>
</dbReference>
<dbReference type="Pfam" id="PF07491">
    <property type="entry name" value="PPI_Ypi1"/>
    <property type="match status" value="1"/>
</dbReference>
<protein>
    <recommendedName>
        <fullName evidence="2">Type 1 phosphatases regulator</fullName>
    </recommendedName>
</protein>
<name>A0A0D2KZ48_HYPSF</name>
<feature type="region of interest" description="Disordered" evidence="3">
    <location>
        <begin position="1"/>
        <end position="145"/>
    </location>
</feature>
<evidence type="ECO:0000256" key="2">
    <source>
        <dbReference type="RuleBase" id="RU367162"/>
    </source>
</evidence>
<evidence type="ECO:0000313" key="5">
    <source>
        <dbReference type="Proteomes" id="UP000054270"/>
    </source>
</evidence>
<dbReference type="GO" id="GO:0004865">
    <property type="term" value="F:protein serine/threonine phosphatase inhibitor activity"/>
    <property type="evidence" value="ECO:0007669"/>
    <property type="project" value="UniProtKB-UniRule"/>
</dbReference>
<feature type="compositionally biased region" description="Basic residues" evidence="3">
    <location>
        <begin position="135"/>
        <end position="145"/>
    </location>
</feature>
<proteinExistence type="inferred from homology"/>
<keyword evidence="5" id="KW-1185">Reference proteome</keyword>
<dbReference type="OrthoDB" id="307488at2759"/>
<accession>A0A0D2KZ48</accession>
<dbReference type="STRING" id="945553.A0A0D2KZ48"/>
<comment type="function">
    <text evidence="2">Regulator of type 1 phosphatases which maintains protein phosphatase activity under strict control.</text>
</comment>
<dbReference type="InterPro" id="IPR011107">
    <property type="entry name" value="PPI_Ypi1"/>
</dbReference>
<evidence type="ECO:0000313" key="4">
    <source>
        <dbReference type="EMBL" id="KJA19717.1"/>
    </source>
</evidence>
<evidence type="ECO:0000256" key="1">
    <source>
        <dbReference type="ARBA" id="ARBA00005605"/>
    </source>
</evidence>
<feature type="compositionally biased region" description="Polar residues" evidence="3">
    <location>
        <begin position="103"/>
        <end position="114"/>
    </location>
</feature>
<comment type="subcellular location">
    <subcellularLocation>
        <location evidence="2">Nucleus</location>
    </subcellularLocation>
</comment>
<feature type="compositionally biased region" description="Basic and acidic residues" evidence="3">
    <location>
        <begin position="115"/>
        <end position="126"/>
    </location>
</feature>
<dbReference type="GO" id="GO:0008157">
    <property type="term" value="F:protein phosphatase 1 binding"/>
    <property type="evidence" value="ECO:0007669"/>
    <property type="project" value="TreeGrafter"/>
</dbReference>
<dbReference type="GO" id="GO:0005634">
    <property type="term" value="C:nucleus"/>
    <property type="evidence" value="ECO:0007669"/>
    <property type="project" value="UniProtKB-SubCell"/>
</dbReference>
<dbReference type="AlphaFoldDB" id="A0A0D2KZ48"/>
<keyword evidence="2" id="KW-0539">Nucleus</keyword>
<evidence type="ECO:0000256" key="3">
    <source>
        <dbReference type="SAM" id="MobiDB-lite"/>
    </source>
</evidence>
<dbReference type="PANTHER" id="PTHR20835">
    <property type="entry name" value="E3 UBIQUITIN-PROTEIN LIGASE PPP1R11-RELATED"/>
    <property type="match status" value="1"/>
</dbReference>
<dbReference type="PANTHER" id="PTHR20835:SF0">
    <property type="entry name" value="E3 UBIQUITIN-PROTEIN LIGASE PPP1R11"/>
    <property type="match status" value="1"/>
</dbReference>
<sequence length="145" mass="15724">MTLTRGPTRQEGDEIVDEAAGSTQSLGVLRLRAKSTGNRVAWGEDVVDNEGAGKKKSKICCIYHKPKRYDESSSDSSDSDDEHPHKHSSHSHSHGHDHAPQASPGTSQQSQSEVHTLDLSDDEKPNAYEQGPGRSKGKGKWKAAP</sequence>
<organism evidence="4 5">
    <name type="scientific">Hypholoma sublateritium (strain FD-334 SS-4)</name>
    <dbReference type="NCBI Taxonomy" id="945553"/>
    <lineage>
        <taxon>Eukaryota</taxon>
        <taxon>Fungi</taxon>
        <taxon>Dikarya</taxon>
        <taxon>Basidiomycota</taxon>
        <taxon>Agaricomycotina</taxon>
        <taxon>Agaricomycetes</taxon>
        <taxon>Agaricomycetidae</taxon>
        <taxon>Agaricales</taxon>
        <taxon>Agaricineae</taxon>
        <taxon>Strophariaceae</taxon>
        <taxon>Hypholoma</taxon>
    </lineage>
</organism>
<dbReference type="EMBL" id="KN817574">
    <property type="protein sequence ID" value="KJA19717.1"/>
    <property type="molecule type" value="Genomic_DNA"/>
</dbReference>
<dbReference type="OMA" id="HKPRQFD"/>